<organism evidence="2">
    <name type="scientific">Oceaniferula spumae</name>
    <dbReference type="NCBI Taxonomy" id="2979115"/>
    <lineage>
        <taxon>Bacteria</taxon>
        <taxon>Pseudomonadati</taxon>
        <taxon>Verrucomicrobiota</taxon>
        <taxon>Verrucomicrobiia</taxon>
        <taxon>Verrucomicrobiales</taxon>
        <taxon>Verrucomicrobiaceae</taxon>
        <taxon>Oceaniferula</taxon>
    </lineage>
</organism>
<dbReference type="EMBL" id="AP026866">
    <property type="protein sequence ID" value="BDS05232.1"/>
    <property type="molecule type" value="Genomic_DNA"/>
</dbReference>
<sequence>MALNPLRRSQLIAPFGPGSLHILEGGIAVVTGGLDDWFKDKNGNPSSDTFILDGPLYIREPRLEKQLGVSHFRLAPGPENRTDSDQPELVTPVYRFPTWYYCSRCHQMTKADLHTRGKLRCQSADCKKQPLQQVRFAAVCDYGHLQDFPWLEWAHRSLNFSPECENSLMFKAQGAGSLADISVECTRCNTKPRSLGGVMSGTLPSKSNSLGSSGLTQMTLSDESEFTCRGHSPWLGVDKMTEICPRPLRAALINGNNLHYGNVKSAIFIPPQYRPSLGDLAAMLEEPELRLLIKRMRQVGLDIPMITMRIRQADASSPKPRLTTFSDDQIGNCLKGHEEAPPSNGYVDLEDDETPDDLQIRRDEYDAFLGETDREDRLVLRHLDTSALPNNLSSIIDDIVAIDKLRETRVFAGFSRLMPTPPPDAPHPQRSLWRTMPPEFKDRWLPASVVQGEGIFINFNQDALHDWESTEEVLGHIKTLQDNHDSWANRLGRPTEVVEPRFVLLHTLAHLLINRLVFECGYGSSSLRERLYVTADKDAPMSGILIYTAAGDAEGTMGGLVRLADPISLGEIIVNALDEAQWCSSDPICSESASEGQGPDSLNLAACHCCSLLPETSCEKFNTLLDRSLFIEGHPAAFFPSKK</sequence>
<reference evidence="2" key="1">
    <citation type="submission" date="2024-07" db="EMBL/GenBank/DDBJ databases">
        <title>Complete genome sequence of Verrucomicrobiaceae bacterium NT6N.</title>
        <authorList>
            <person name="Huang C."/>
            <person name="Takami H."/>
            <person name="Hamasaki K."/>
        </authorList>
    </citation>
    <scope>NUCLEOTIDE SEQUENCE</scope>
    <source>
        <strain evidence="2">NT6N</strain>
    </source>
</reference>
<evidence type="ECO:0000259" key="1">
    <source>
        <dbReference type="Pfam" id="PF09369"/>
    </source>
</evidence>
<name>A0AAT9FGY3_9BACT</name>
<evidence type="ECO:0000313" key="2">
    <source>
        <dbReference type="EMBL" id="BDS05232.1"/>
    </source>
</evidence>
<dbReference type="Pfam" id="PF09369">
    <property type="entry name" value="MZB"/>
    <property type="match status" value="1"/>
</dbReference>
<dbReference type="KEGG" id="osu:NT6N_02830"/>
<evidence type="ECO:0000313" key="3">
    <source>
        <dbReference type="EMBL" id="BDS05243.1"/>
    </source>
</evidence>
<gene>
    <name evidence="2" type="ORF">NT6N_02720</name>
    <name evidence="3" type="ORF">NT6N_02830</name>
</gene>
<dbReference type="KEGG" id="osu:NT6N_02720"/>
<accession>A0AAT9FGY3</accession>
<dbReference type="InterPro" id="IPR047721">
    <property type="entry name" value="DrmB"/>
</dbReference>
<dbReference type="InterPro" id="IPR018973">
    <property type="entry name" value="MZB"/>
</dbReference>
<protein>
    <recommendedName>
        <fullName evidence="1">MrfA-like Zn-binding domain-containing protein</fullName>
    </recommendedName>
</protein>
<feature type="domain" description="MrfA-like Zn-binding" evidence="1">
    <location>
        <begin position="508"/>
        <end position="610"/>
    </location>
</feature>
<dbReference type="NCBIfam" id="NF038324">
    <property type="entry name" value="DrmB_fam"/>
    <property type="match status" value="1"/>
</dbReference>
<dbReference type="AlphaFoldDB" id="A0AAT9FGY3"/>
<dbReference type="EMBL" id="AP026866">
    <property type="protein sequence ID" value="BDS05243.1"/>
    <property type="molecule type" value="Genomic_DNA"/>
</dbReference>
<proteinExistence type="predicted"/>